<proteinExistence type="predicted"/>
<dbReference type="Proteomes" id="UP000632273">
    <property type="component" value="Unassembled WGS sequence"/>
</dbReference>
<gene>
    <name evidence="1" type="ORF">GCM10011383_33660</name>
</gene>
<protein>
    <submittedName>
        <fullName evidence="1">Uncharacterized protein</fullName>
    </submittedName>
</protein>
<dbReference type="EMBL" id="BMHT01000006">
    <property type="protein sequence ID" value="GGF19357.1"/>
    <property type="molecule type" value="Genomic_DNA"/>
</dbReference>
<evidence type="ECO:0000313" key="1">
    <source>
        <dbReference type="EMBL" id="GGF19357.1"/>
    </source>
</evidence>
<sequence length="162" mass="17659">MNSDGSLPEDPFRLFEREVSHNLVDPADSTKFGYMKLTVTSAVSARQGKGLQAFQMATLMVPSLFGVPLEYYRTKLRAQVQVLNSRGEVLGTYSGSGTSTVNVAMYHGYSQTDAGRLADITALRYALNMIRPQLELASDSLRAKLLASGPIEPLPGETASRR</sequence>
<comment type="caution">
    <text evidence="1">The sequence shown here is derived from an EMBL/GenBank/DDBJ whole genome shotgun (WGS) entry which is preliminary data.</text>
</comment>
<organism evidence="1 2">
    <name type="scientific">Hymenobacter cavernae</name>
    <dbReference type="NCBI Taxonomy" id="2044852"/>
    <lineage>
        <taxon>Bacteria</taxon>
        <taxon>Pseudomonadati</taxon>
        <taxon>Bacteroidota</taxon>
        <taxon>Cytophagia</taxon>
        <taxon>Cytophagales</taxon>
        <taxon>Hymenobacteraceae</taxon>
        <taxon>Hymenobacter</taxon>
    </lineage>
</organism>
<accession>A0ABQ1UID4</accession>
<reference evidence="2" key="1">
    <citation type="journal article" date="2019" name="Int. J. Syst. Evol. Microbiol.">
        <title>The Global Catalogue of Microorganisms (GCM) 10K type strain sequencing project: providing services to taxonomists for standard genome sequencing and annotation.</title>
        <authorList>
            <consortium name="The Broad Institute Genomics Platform"/>
            <consortium name="The Broad Institute Genome Sequencing Center for Infectious Disease"/>
            <person name="Wu L."/>
            <person name="Ma J."/>
        </authorList>
    </citation>
    <scope>NUCLEOTIDE SEQUENCE [LARGE SCALE GENOMIC DNA]</scope>
    <source>
        <strain evidence="2">CGMCC 1.15197</strain>
    </source>
</reference>
<evidence type="ECO:0000313" key="2">
    <source>
        <dbReference type="Proteomes" id="UP000632273"/>
    </source>
</evidence>
<name>A0ABQ1UID4_9BACT</name>
<keyword evidence="2" id="KW-1185">Reference proteome</keyword>